<evidence type="ECO:0000259" key="1">
    <source>
        <dbReference type="Pfam" id="PF01370"/>
    </source>
</evidence>
<gene>
    <name evidence="2" type="ORF">KYY02_28945</name>
</gene>
<dbReference type="InterPro" id="IPR001509">
    <property type="entry name" value="Epimerase_deHydtase"/>
</dbReference>
<evidence type="ECO:0000313" key="2">
    <source>
        <dbReference type="EMBL" id="MEZ3182541.1"/>
    </source>
</evidence>
<feature type="domain" description="NAD-dependent epimerase/dehydratase" evidence="1">
    <location>
        <begin position="17"/>
        <end position="258"/>
    </location>
</feature>
<dbReference type="InterPro" id="IPR036291">
    <property type="entry name" value="NAD(P)-bd_dom_sf"/>
</dbReference>
<organism evidence="2 3">
    <name type="scientific">Streptomyces pimonensis</name>
    <dbReference type="NCBI Taxonomy" id="2860288"/>
    <lineage>
        <taxon>Bacteria</taxon>
        <taxon>Bacillati</taxon>
        <taxon>Actinomycetota</taxon>
        <taxon>Actinomycetes</taxon>
        <taxon>Kitasatosporales</taxon>
        <taxon>Streptomycetaceae</taxon>
        <taxon>Streptomyces</taxon>
    </lineage>
</organism>
<dbReference type="PANTHER" id="PTHR43245">
    <property type="entry name" value="BIFUNCTIONAL POLYMYXIN RESISTANCE PROTEIN ARNA"/>
    <property type="match status" value="1"/>
</dbReference>
<name>A0ABV4J6I0_9ACTN</name>
<dbReference type="EMBL" id="JAHWZY010000045">
    <property type="protein sequence ID" value="MEZ3182541.1"/>
    <property type="molecule type" value="Genomic_DNA"/>
</dbReference>
<protein>
    <submittedName>
        <fullName evidence="2">NAD-dependent epimerase/dehydratase family protein</fullName>
    </submittedName>
</protein>
<reference evidence="2 3" key="1">
    <citation type="journal article" date="2021" name="Res Sq">
        <title>Streptomyces Pimoensis sp. nov., Isolated From the Taklimakan Desert in Xinjiang, China.</title>
        <authorList>
            <person name="Zhang P."/>
            <person name="Luo X."/>
            <person name="Luo X."/>
            <person name="Liu Z."/>
            <person name="Xia Z."/>
            <person name="Wan C."/>
            <person name="zhang L."/>
        </authorList>
    </citation>
    <scope>NUCLEOTIDE SEQUENCE [LARGE SCALE GENOMIC DNA]</scope>
    <source>
        <strain evidence="2 3">TRM75549</strain>
    </source>
</reference>
<dbReference type="RefSeq" id="WP_371243311.1">
    <property type="nucleotide sequence ID" value="NZ_JAHWZY010000045.1"/>
</dbReference>
<dbReference type="Pfam" id="PF01370">
    <property type="entry name" value="Epimerase"/>
    <property type="match status" value="1"/>
</dbReference>
<accession>A0ABV4J6I0</accession>
<dbReference type="Proteomes" id="UP001567537">
    <property type="component" value="Unassembled WGS sequence"/>
</dbReference>
<proteinExistence type="predicted"/>
<dbReference type="InterPro" id="IPR050177">
    <property type="entry name" value="Lipid_A_modif_metabolic_enz"/>
</dbReference>
<sequence>MAVTGGGRGVGSRRPLVTVLGASGLIGCALTRELARRPIRLRVVSRRDFALPSKPVAELEARTADLLEEGALAEAVAGSDAVVHLVAHMVGVTRWRLDEHDTVAERVNLGLVRDLVEALRDTRRPGARPVVLFAGTISQVGLASRPRLDGTEPDLPQGAYDRQKLAAERLLKHATREGVLRAVSLRMPTVFGHEPHSAAPDRGVVSTMIRRALADLPLTLWHDGTVLRDLIHVEDVARAFAAALDHAEELSGGHWLLGSGRGEHLGEVFTRIAAAVSDRTGRPPVPVVSVSPPDQAEVTDFHSYEIDCSRFRGVTGWWPRVPLQEGLERTVQTLAEQCRVPDGPARGGPVPGTRGA</sequence>
<dbReference type="SUPFAM" id="SSF51735">
    <property type="entry name" value="NAD(P)-binding Rossmann-fold domains"/>
    <property type="match status" value="1"/>
</dbReference>
<evidence type="ECO:0000313" key="3">
    <source>
        <dbReference type="Proteomes" id="UP001567537"/>
    </source>
</evidence>
<comment type="caution">
    <text evidence="2">The sequence shown here is derived from an EMBL/GenBank/DDBJ whole genome shotgun (WGS) entry which is preliminary data.</text>
</comment>
<keyword evidence="3" id="KW-1185">Reference proteome</keyword>
<dbReference type="Gene3D" id="3.40.50.720">
    <property type="entry name" value="NAD(P)-binding Rossmann-like Domain"/>
    <property type="match status" value="1"/>
</dbReference>